<keyword evidence="3" id="KW-1185">Reference proteome</keyword>
<keyword evidence="1" id="KW-0732">Signal</keyword>
<evidence type="ECO:0000256" key="1">
    <source>
        <dbReference type="SAM" id="SignalP"/>
    </source>
</evidence>
<feature type="signal peptide" evidence="1">
    <location>
        <begin position="1"/>
        <end position="16"/>
    </location>
</feature>
<gene>
    <name evidence="2" type="ORF">CLUMA_CG001905</name>
</gene>
<dbReference type="Proteomes" id="UP000183832">
    <property type="component" value="Unassembled WGS sequence"/>
</dbReference>
<dbReference type="AlphaFoldDB" id="A0A1J1HJ96"/>
<feature type="chain" id="PRO_5012949824" evidence="1">
    <location>
        <begin position="17"/>
        <end position="80"/>
    </location>
</feature>
<evidence type="ECO:0000313" key="3">
    <source>
        <dbReference type="Proteomes" id="UP000183832"/>
    </source>
</evidence>
<organism evidence="2 3">
    <name type="scientific">Clunio marinus</name>
    <dbReference type="NCBI Taxonomy" id="568069"/>
    <lineage>
        <taxon>Eukaryota</taxon>
        <taxon>Metazoa</taxon>
        <taxon>Ecdysozoa</taxon>
        <taxon>Arthropoda</taxon>
        <taxon>Hexapoda</taxon>
        <taxon>Insecta</taxon>
        <taxon>Pterygota</taxon>
        <taxon>Neoptera</taxon>
        <taxon>Endopterygota</taxon>
        <taxon>Diptera</taxon>
        <taxon>Nematocera</taxon>
        <taxon>Chironomoidea</taxon>
        <taxon>Chironomidae</taxon>
        <taxon>Clunio</taxon>
    </lineage>
</organism>
<name>A0A1J1HJ96_9DIPT</name>
<sequence>MFNLGFIHFYYAIVLSFSLHQSTEELTQRFVFFVCKNFDWLRYRIKLLLTMKKRLRTKVFPPSCSRHRFWGIEYTSEGNQ</sequence>
<evidence type="ECO:0000313" key="2">
    <source>
        <dbReference type="EMBL" id="CRK88120.1"/>
    </source>
</evidence>
<protein>
    <submittedName>
        <fullName evidence="2">CLUMA_CG001905, isoform A</fullName>
    </submittedName>
</protein>
<dbReference type="EMBL" id="CVRI01000006">
    <property type="protein sequence ID" value="CRK88120.1"/>
    <property type="molecule type" value="Genomic_DNA"/>
</dbReference>
<reference evidence="2 3" key="1">
    <citation type="submission" date="2015-04" db="EMBL/GenBank/DDBJ databases">
        <authorList>
            <person name="Syromyatnikov M.Y."/>
            <person name="Popov V.N."/>
        </authorList>
    </citation>
    <scope>NUCLEOTIDE SEQUENCE [LARGE SCALE GENOMIC DNA]</scope>
</reference>
<proteinExistence type="predicted"/>
<accession>A0A1J1HJ96</accession>